<evidence type="ECO:0000313" key="13">
    <source>
        <dbReference type="Proteomes" id="UP000008820"/>
    </source>
</evidence>
<evidence type="ECO:0000256" key="6">
    <source>
        <dbReference type="ARBA" id="ARBA00023242"/>
    </source>
</evidence>
<name>A0A0P6ITX9_AEDAE</name>
<evidence type="ECO:0000313" key="12">
    <source>
        <dbReference type="EnsemblMetazoa" id="AAEL021866-PA"/>
    </source>
</evidence>
<dbReference type="OrthoDB" id="365981at2759"/>
<dbReference type="Gene3D" id="3.40.50.300">
    <property type="entry name" value="P-loop containing nucleotide triphosphate hydrolases"/>
    <property type="match status" value="1"/>
</dbReference>
<dbReference type="AlphaFoldDB" id="A0A0P6ITX9"/>
<dbReference type="SUPFAM" id="SSF52540">
    <property type="entry name" value="P-loop containing nucleoside triphosphate hydrolases"/>
    <property type="match status" value="1"/>
</dbReference>
<dbReference type="InterPro" id="IPR027417">
    <property type="entry name" value="P-loop_NTPase"/>
</dbReference>
<protein>
    <recommendedName>
        <fullName evidence="7">Origin recognition complex subunit 5</fullName>
    </recommendedName>
</protein>
<accession>A0A0P6ITX9</accession>
<feature type="domain" description="Orc1-like AAA ATPase" evidence="8">
    <location>
        <begin position="11"/>
        <end position="157"/>
    </location>
</feature>
<dbReference type="Proteomes" id="UP000008820">
    <property type="component" value="Chromosome 1"/>
</dbReference>
<dbReference type="FunCoup" id="A0A0P6ITX9">
    <property type="interactions" value="2743"/>
</dbReference>
<evidence type="ECO:0000313" key="11">
    <source>
        <dbReference type="EMBL" id="JAN95271.1"/>
    </source>
</evidence>
<comment type="similarity">
    <text evidence="2">Belongs to the ORC5 family.</text>
</comment>
<dbReference type="PANTHER" id="PTHR12705:SF0">
    <property type="entry name" value="ORIGIN RECOGNITION COMPLEX SUBUNIT 5"/>
    <property type="match status" value="1"/>
</dbReference>
<dbReference type="GO" id="GO:0006270">
    <property type="term" value="P:DNA replication initiation"/>
    <property type="evidence" value="ECO:0007669"/>
    <property type="project" value="TreeGrafter"/>
</dbReference>
<evidence type="ECO:0000259" key="10">
    <source>
        <dbReference type="Pfam" id="PF21639"/>
    </source>
</evidence>
<sequence>MEQTVKQISDRFPCREDVIRQLYRFYGDGDPFPPAVYLYGHTSTGKTSILREFLSHHLEDTKCAFLNAIECYTNKILFETILNRLTDHVPSADNGYASVASADCMRDFVGHLSHLLDEELSYVVVVENAERIRDMDHNVLPMLLRLPEVCGLNLSVVLVSDLPFEKYFVRTGLSPVIKVFVAEYSKKDITAIMKGGFEKVREEIRINLEQMLEESTTQAPISEEEIDKRINVLMELPTEFYDNYLNMFLNVFFKVCRDLKELQLVSFECFQKYCEPVLDGSIAPDDVTKLWRHIFKTMKLALSTIYMRMGSVNQELLRPTQQESSESLEQVQTMKRLARNLELPFYAKYLLIAAYLASHNAAKEDKRLFMKNHGKQKKRLQSVNAKAKVSEKMATQLGPKSFTIDRLLAIFYAILDEKVGLNCHLLAQISTLIHLKFLIFASGEGSIMDGSARLQCTVGMDFITHIGKMVGFNVRQYLCDFF</sequence>
<dbReference type="InterPro" id="IPR048866">
    <property type="entry name" value="ORC5_lid"/>
</dbReference>
<evidence type="ECO:0000256" key="7">
    <source>
        <dbReference type="ARBA" id="ARBA00069657"/>
    </source>
</evidence>
<reference evidence="11" key="1">
    <citation type="journal article" date="2016" name="PLoS ONE">
        <title>A Deep Insight into the Sialome of Male and Female Aedes aegypti Mosquitoes.</title>
        <authorList>
            <person name="Ribeiro J.M."/>
            <person name="Martin-Martin I."/>
            <person name="Arca B."/>
            <person name="Calvo E."/>
        </authorList>
    </citation>
    <scope>NUCLEOTIDE SEQUENCE</scope>
    <source>
        <strain evidence="11">Liverpool</strain>
        <tissue evidence="11">Salivary glands</tissue>
    </source>
</reference>
<dbReference type="InParanoid" id="A0A0P6ITX9"/>
<dbReference type="FunFam" id="3.40.50.300:FF:000673">
    <property type="entry name" value="Origin recognition complex subunit 5"/>
    <property type="match status" value="1"/>
</dbReference>
<reference evidence="12 13" key="2">
    <citation type="submission" date="2017-06" db="EMBL/GenBank/DDBJ databases">
        <title>Aedes aegypti genome working group (AGWG) sequencing and assembly.</title>
        <authorList>
            <consortium name="Aedes aegypti Genome Working Group (AGWG)"/>
            <person name="Matthews B.J."/>
        </authorList>
    </citation>
    <scope>NUCLEOTIDE SEQUENCE [LARGE SCALE GENOMIC DNA]</scope>
    <source>
        <strain evidence="12 13">LVP_AGWG</strain>
    </source>
</reference>
<organism evidence="11">
    <name type="scientific">Aedes aegypti</name>
    <name type="common">Yellowfever mosquito</name>
    <name type="synonym">Culex aegypti</name>
    <dbReference type="NCBI Taxonomy" id="7159"/>
    <lineage>
        <taxon>Eukaryota</taxon>
        <taxon>Metazoa</taxon>
        <taxon>Ecdysozoa</taxon>
        <taxon>Arthropoda</taxon>
        <taxon>Hexapoda</taxon>
        <taxon>Insecta</taxon>
        <taxon>Pterygota</taxon>
        <taxon>Neoptera</taxon>
        <taxon>Endopterygota</taxon>
        <taxon>Diptera</taxon>
        <taxon>Nematocera</taxon>
        <taxon>Culicoidea</taxon>
        <taxon>Culicidae</taxon>
        <taxon>Culicinae</taxon>
        <taxon>Aedini</taxon>
        <taxon>Aedes</taxon>
        <taxon>Stegomyia</taxon>
    </lineage>
</organism>
<evidence type="ECO:0000259" key="8">
    <source>
        <dbReference type="Pfam" id="PF13191"/>
    </source>
</evidence>
<dbReference type="VEuPathDB" id="VectorBase:AAEL021866"/>
<dbReference type="InterPro" id="IPR047088">
    <property type="entry name" value="ORC5_C"/>
</dbReference>
<evidence type="ECO:0000256" key="3">
    <source>
        <dbReference type="ARBA" id="ARBA00022705"/>
    </source>
</evidence>
<dbReference type="InterPro" id="IPR041664">
    <property type="entry name" value="AAA_16"/>
</dbReference>
<keyword evidence="13" id="KW-1185">Reference proteome</keyword>
<evidence type="ECO:0000256" key="1">
    <source>
        <dbReference type="ARBA" id="ARBA00004123"/>
    </source>
</evidence>
<reference evidence="12" key="3">
    <citation type="submission" date="2022-10" db="UniProtKB">
        <authorList>
            <consortium name="EnsemblMetazoa"/>
        </authorList>
    </citation>
    <scope>IDENTIFICATION</scope>
    <source>
        <strain evidence="12">LVP_AGWG</strain>
    </source>
</reference>
<evidence type="ECO:0000259" key="9">
    <source>
        <dbReference type="Pfam" id="PF14630"/>
    </source>
</evidence>
<dbReference type="InterPro" id="IPR020796">
    <property type="entry name" value="ORC5"/>
</dbReference>
<dbReference type="Pfam" id="PF21639">
    <property type="entry name" value="ORC5_lid"/>
    <property type="match status" value="1"/>
</dbReference>
<dbReference type="GO" id="GO:0005664">
    <property type="term" value="C:nuclear origin of replication recognition complex"/>
    <property type="evidence" value="ECO:0007669"/>
    <property type="project" value="TreeGrafter"/>
</dbReference>
<comment type="subcellular location">
    <subcellularLocation>
        <location evidence="1">Nucleus</location>
    </subcellularLocation>
</comment>
<dbReference type="Pfam" id="PF14630">
    <property type="entry name" value="ORC5_C"/>
    <property type="match status" value="1"/>
</dbReference>
<evidence type="ECO:0000256" key="4">
    <source>
        <dbReference type="ARBA" id="ARBA00022741"/>
    </source>
</evidence>
<keyword evidence="3" id="KW-0235">DNA replication</keyword>
<dbReference type="EnsemblMetazoa" id="AAEL021866-RA">
    <property type="protein sequence ID" value="AAEL021866-PA"/>
    <property type="gene ID" value="AAEL021866"/>
</dbReference>
<gene>
    <name evidence="12" type="primary">5574719</name>
</gene>
<dbReference type="GO" id="GO:0005524">
    <property type="term" value="F:ATP binding"/>
    <property type="evidence" value="ECO:0007669"/>
    <property type="project" value="UniProtKB-KW"/>
</dbReference>
<dbReference type="EMBL" id="GDUN01000648">
    <property type="protein sequence ID" value="JAN95271.1"/>
    <property type="molecule type" value="mRNA"/>
</dbReference>
<feature type="domain" description="ORC5 lid" evidence="10">
    <location>
        <begin position="241"/>
        <end position="303"/>
    </location>
</feature>
<dbReference type="GO" id="GO:0003688">
    <property type="term" value="F:DNA replication origin binding"/>
    <property type="evidence" value="ECO:0007669"/>
    <property type="project" value="TreeGrafter"/>
</dbReference>
<dbReference type="Pfam" id="PF13191">
    <property type="entry name" value="AAA_16"/>
    <property type="match status" value="1"/>
</dbReference>
<keyword evidence="4" id="KW-0547">Nucleotide-binding</keyword>
<evidence type="ECO:0000256" key="5">
    <source>
        <dbReference type="ARBA" id="ARBA00022840"/>
    </source>
</evidence>
<feature type="domain" description="Origin recognition complex subunit 5 C-terminal" evidence="9">
    <location>
        <begin position="343"/>
        <end position="478"/>
    </location>
</feature>
<dbReference type="PANTHER" id="PTHR12705">
    <property type="entry name" value="ORIGIN RECOGNITION COMPLEX SUBUNIT 5"/>
    <property type="match status" value="1"/>
</dbReference>
<proteinExistence type="evidence at transcript level"/>
<evidence type="ECO:0000256" key="2">
    <source>
        <dbReference type="ARBA" id="ARBA00006269"/>
    </source>
</evidence>
<keyword evidence="5" id="KW-0067">ATP-binding</keyword>
<keyword evidence="6" id="KW-0539">Nucleus</keyword>